<dbReference type="PaxDb" id="522772-Dacet_0826"/>
<gene>
    <name evidence="1" type="ordered locus">Dacet_0826</name>
</gene>
<dbReference type="EMBL" id="CP001968">
    <property type="protein sequence ID" value="ADD67606.1"/>
    <property type="molecule type" value="Genomic_DNA"/>
</dbReference>
<accession>D4H5I6</accession>
<organism evidence="1 2">
    <name type="scientific">Denitrovibrio acetiphilus (strain DSM 12809 / NBRC 114555 / N2460)</name>
    <dbReference type="NCBI Taxonomy" id="522772"/>
    <lineage>
        <taxon>Bacteria</taxon>
        <taxon>Pseudomonadati</taxon>
        <taxon>Deferribacterota</taxon>
        <taxon>Deferribacteres</taxon>
        <taxon>Deferribacterales</taxon>
        <taxon>Geovibrionaceae</taxon>
        <taxon>Denitrovibrio</taxon>
    </lineage>
</organism>
<dbReference type="RefSeq" id="WP_013010137.1">
    <property type="nucleotide sequence ID" value="NC_013943.1"/>
</dbReference>
<protein>
    <recommendedName>
        <fullName evidence="3">Com family DNA-binding transcriptional regulator</fullName>
    </recommendedName>
</protein>
<evidence type="ECO:0000313" key="2">
    <source>
        <dbReference type="Proteomes" id="UP000002012"/>
    </source>
</evidence>
<dbReference type="InterPro" id="IPR019294">
    <property type="entry name" value="Translation_reg_Com"/>
</dbReference>
<dbReference type="InParanoid" id="D4H5I6"/>
<reference evidence="1 2" key="1">
    <citation type="journal article" date="2010" name="Stand. Genomic Sci.">
        <title>Complete genome sequence of Denitrovibrio acetiphilus type strain (N2460).</title>
        <authorList>
            <person name="Kiss H."/>
            <person name="Lang E."/>
            <person name="Lapidus A."/>
            <person name="Copeland A."/>
            <person name="Nolan M."/>
            <person name="Glavina Del Rio T."/>
            <person name="Chen F."/>
            <person name="Lucas S."/>
            <person name="Tice H."/>
            <person name="Cheng J.F."/>
            <person name="Han C."/>
            <person name="Goodwin L."/>
            <person name="Pitluck S."/>
            <person name="Liolios K."/>
            <person name="Pati A."/>
            <person name="Ivanova N."/>
            <person name="Mavromatis K."/>
            <person name="Chen A."/>
            <person name="Palaniappan K."/>
            <person name="Land M."/>
            <person name="Hauser L."/>
            <person name="Chang Y.J."/>
            <person name="Jeffries C.D."/>
            <person name="Detter J.C."/>
            <person name="Brettin T."/>
            <person name="Spring S."/>
            <person name="Rohde M."/>
            <person name="Goker M."/>
            <person name="Woyke T."/>
            <person name="Bristow J."/>
            <person name="Eisen J.A."/>
            <person name="Markowitz V."/>
            <person name="Hugenholtz P."/>
            <person name="Kyrpides N.C."/>
            <person name="Klenk H.P."/>
        </authorList>
    </citation>
    <scope>NUCLEOTIDE SEQUENCE [LARGE SCALE GENOMIC DNA]</scope>
    <source>
        <strain evidence="2">DSM 12809 / NBRC 114555 / N2460</strain>
    </source>
</reference>
<proteinExistence type="predicted"/>
<evidence type="ECO:0000313" key="1">
    <source>
        <dbReference type="EMBL" id="ADD67606.1"/>
    </source>
</evidence>
<dbReference type="Proteomes" id="UP000002012">
    <property type="component" value="Chromosome"/>
</dbReference>
<evidence type="ECO:0008006" key="3">
    <source>
        <dbReference type="Google" id="ProtNLM"/>
    </source>
</evidence>
<dbReference type="Pfam" id="PF10122">
    <property type="entry name" value="Zn_ribbon_Com"/>
    <property type="match status" value="1"/>
</dbReference>
<dbReference type="KEGG" id="dap:Dacet_0826"/>
<dbReference type="STRING" id="522772.Dacet_0826"/>
<dbReference type="HOGENOM" id="CLU_3079070_0_0_0"/>
<dbReference type="OrthoDB" id="5460091at2"/>
<name>D4H5I6_DENA2</name>
<sequence length="52" mass="6114">MNCNTDCTCIEIRCKRCKRLLMKGVVKNVEIKCPKCGYIQMFEETKLIKNSR</sequence>
<dbReference type="AlphaFoldDB" id="D4H5I6"/>
<keyword evidence="2" id="KW-1185">Reference proteome</keyword>